<feature type="transmembrane region" description="Helical" evidence="1">
    <location>
        <begin position="20"/>
        <end position="37"/>
    </location>
</feature>
<keyword evidence="1" id="KW-0812">Transmembrane</keyword>
<dbReference type="RefSeq" id="WP_119433094.1">
    <property type="nucleotide sequence ID" value="NZ_QWGE01000005.1"/>
</dbReference>
<dbReference type="OrthoDB" id="852834at2"/>
<organism evidence="2 3">
    <name type="scientific">Pontibacter oryzae</name>
    <dbReference type="NCBI Taxonomy" id="2304593"/>
    <lineage>
        <taxon>Bacteria</taxon>
        <taxon>Pseudomonadati</taxon>
        <taxon>Bacteroidota</taxon>
        <taxon>Cytophagia</taxon>
        <taxon>Cytophagales</taxon>
        <taxon>Hymenobacteraceae</taxon>
        <taxon>Pontibacter</taxon>
    </lineage>
</organism>
<sequence length="176" mass="20606">MAELFKTRIYVPGREKPDLTSYYIILALCGAIFYLLWPEEAYCLWFLFPAAALIYFQQYYYDSGRQKLYGYLGRYLVLERAGVRASGVLYPYEEIEQLEIDVFDYDGERRVSTHAVSIERGINNRISFTIQGQNHTYPFHIRSQKHQQELRAVLDALLISGVKVKVYFKGRVSTVF</sequence>
<evidence type="ECO:0000256" key="1">
    <source>
        <dbReference type="SAM" id="Phobius"/>
    </source>
</evidence>
<comment type="caution">
    <text evidence="2">The sequence shown here is derived from an EMBL/GenBank/DDBJ whole genome shotgun (WGS) entry which is preliminary data.</text>
</comment>
<accession>A0A399RVA1</accession>
<dbReference type="AlphaFoldDB" id="A0A399RVA1"/>
<gene>
    <name evidence="2" type="ORF">D1627_15000</name>
</gene>
<evidence type="ECO:0000313" key="2">
    <source>
        <dbReference type="EMBL" id="RIJ34234.1"/>
    </source>
</evidence>
<keyword evidence="3" id="KW-1185">Reference proteome</keyword>
<dbReference type="Proteomes" id="UP000266005">
    <property type="component" value="Unassembled WGS sequence"/>
</dbReference>
<proteinExistence type="predicted"/>
<reference evidence="3" key="1">
    <citation type="submission" date="2018-08" db="EMBL/GenBank/DDBJ databases">
        <title>Mucilaginibacter sp. MYSH2.</title>
        <authorList>
            <person name="Seo T."/>
        </authorList>
    </citation>
    <scope>NUCLEOTIDE SEQUENCE [LARGE SCALE GENOMIC DNA]</scope>
    <source>
        <strain evidence="3">KIRAN</strain>
    </source>
</reference>
<dbReference type="EMBL" id="QWGE01000005">
    <property type="protein sequence ID" value="RIJ34234.1"/>
    <property type="molecule type" value="Genomic_DNA"/>
</dbReference>
<keyword evidence="1" id="KW-1133">Transmembrane helix</keyword>
<protein>
    <submittedName>
        <fullName evidence="2">Uncharacterized protein</fullName>
    </submittedName>
</protein>
<keyword evidence="1" id="KW-0472">Membrane</keyword>
<evidence type="ECO:0000313" key="3">
    <source>
        <dbReference type="Proteomes" id="UP000266005"/>
    </source>
</evidence>
<name>A0A399RVA1_9BACT</name>
<feature type="transmembrane region" description="Helical" evidence="1">
    <location>
        <begin position="43"/>
        <end position="61"/>
    </location>
</feature>